<dbReference type="InterPro" id="IPR041657">
    <property type="entry name" value="HTH_17"/>
</dbReference>
<dbReference type="EMBL" id="FCON02000118">
    <property type="protein sequence ID" value="SAL82377.1"/>
    <property type="molecule type" value="Genomic_DNA"/>
</dbReference>
<keyword evidence="3" id="KW-1185">Reference proteome</keyword>
<dbReference type="Proteomes" id="UP000054770">
    <property type="component" value="Unassembled WGS sequence"/>
</dbReference>
<evidence type="ECO:0000259" key="1">
    <source>
        <dbReference type="Pfam" id="PF12728"/>
    </source>
</evidence>
<dbReference type="InterPro" id="IPR009061">
    <property type="entry name" value="DNA-bd_dom_put_sf"/>
</dbReference>
<organism evidence="2 3">
    <name type="scientific">Caballeronia choica</name>
    <dbReference type="NCBI Taxonomy" id="326476"/>
    <lineage>
        <taxon>Bacteria</taxon>
        <taxon>Pseudomonadati</taxon>
        <taxon>Pseudomonadota</taxon>
        <taxon>Betaproteobacteria</taxon>
        <taxon>Burkholderiales</taxon>
        <taxon>Burkholderiaceae</taxon>
        <taxon>Caballeronia</taxon>
    </lineage>
</organism>
<dbReference type="GO" id="GO:0003677">
    <property type="term" value="F:DNA binding"/>
    <property type="evidence" value="ECO:0007669"/>
    <property type="project" value="InterPro"/>
</dbReference>
<name>A0A158KML4_9BURK</name>
<gene>
    <name evidence="2" type="ORF">AWB68_06495</name>
</gene>
<dbReference type="InterPro" id="IPR010093">
    <property type="entry name" value="SinI_DNA-bd"/>
</dbReference>
<dbReference type="Pfam" id="PF12728">
    <property type="entry name" value="HTH_17"/>
    <property type="match status" value="1"/>
</dbReference>
<sequence length="70" mass="7993">MTLPELARRLNVSRPYLLKLVARGDLRASRGPDGKVLFDDAEADAYIAATEERRAAAMREYMKVSQKQRR</sequence>
<evidence type="ECO:0000313" key="3">
    <source>
        <dbReference type="Proteomes" id="UP000054770"/>
    </source>
</evidence>
<protein>
    <submittedName>
        <fullName evidence="2">Helix-turn-helix domain protein</fullName>
    </submittedName>
</protein>
<dbReference type="NCBIfam" id="TIGR01764">
    <property type="entry name" value="excise"/>
    <property type="match status" value="1"/>
</dbReference>
<dbReference type="AlphaFoldDB" id="A0A158KML4"/>
<dbReference type="SUPFAM" id="SSF46955">
    <property type="entry name" value="Putative DNA-binding domain"/>
    <property type="match status" value="1"/>
</dbReference>
<proteinExistence type="predicted"/>
<accession>A0A158KML4</accession>
<reference evidence="2" key="1">
    <citation type="submission" date="2016-01" db="EMBL/GenBank/DDBJ databases">
        <authorList>
            <person name="Peeters C."/>
        </authorList>
    </citation>
    <scope>NUCLEOTIDE SEQUENCE [LARGE SCALE GENOMIC DNA]</scope>
    <source>
        <strain evidence="2">LMG 22940</strain>
    </source>
</reference>
<evidence type="ECO:0000313" key="2">
    <source>
        <dbReference type="EMBL" id="SAL82377.1"/>
    </source>
</evidence>
<feature type="domain" description="Helix-turn-helix" evidence="1">
    <location>
        <begin position="1"/>
        <end position="48"/>
    </location>
</feature>
<comment type="caution">
    <text evidence="2">The sequence shown here is derived from an EMBL/GenBank/DDBJ whole genome shotgun (WGS) entry which is preliminary data.</text>
</comment>